<evidence type="ECO:0000313" key="6">
    <source>
        <dbReference type="EMBL" id="ADU42818.1"/>
    </source>
</evidence>
<organism evidence="6 7">
    <name type="scientific">Rhodopseudomonas palustris (strain DX-1)</name>
    <dbReference type="NCBI Taxonomy" id="652103"/>
    <lineage>
        <taxon>Bacteria</taxon>
        <taxon>Pseudomonadati</taxon>
        <taxon>Pseudomonadota</taxon>
        <taxon>Alphaproteobacteria</taxon>
        <taxon>Hyphomicrobiales</taxon>
        <taxon>Nitrobacteraceae</taxon>
        <taxon>Rhodopseudomonas</taxon>
    </lineage>
</organism>
<dbReference type="HOGENOM" id="CLU_068443_0_0_5"/>
<evidence type="ECO:0000256" key="4">
    <source>
        <dbReference type="SAM" id="SignalP"/>
    </source>
</evidence>
<feature type="signal peptide" evidence="4">
    <location>
        <begin position="1"/>
        <end position="20"/>
    </location>
</feature>
<dbReference type="CDD" id="cd02440">
    <property type="entry name" value="AdoMet_MTases"/>
    <property type="match status" value="1"/>
</dbReference>
<dbReference type="EMBL" id="CP002418">
    <property type="protein sequence ID" value="ADU42818.1"/>
    <property type="molecule type" value="Genomic_DNA"/>
</dbReference>
<evidence type="ECO:0000256" key="1">
    <source>
        <dbReference type="ARBA" id="ARBA00022603"/>
    </source>
</evidence>
<evidence type="ECO:0000256" key="3">
    <source>
        <dbReference type="ARBA" id="ARBA00022691"/>
    </source>
</evidence>
<evidence type="ECO:0000313" key="7">
    <source>
        <dbReference type="Proteomes" id="UP000001402"/>
    </source>
</evidence>
<proteinExistence type="predicted"/>
<dbReference type="eggNOG" id="COG0500">
    <property type="taxonomic scope" value="Bacteria"/>
</dbReference>
<dbReference type="Gene3D" id="3.40.50.150">
    <property type="entry name" value="Vaccinia Virus protein VP39"/>
    <property type="match status" value="1"/>
</dbReference>
<evidence type="ECO:0000256" key="2">
    <source>
        <dbReference type="ARBA" id="ARBA00022679"/>
    </source>
</evidence>
<keyword evidence="2" id="KW-0808">Transferase</keyword>
<feature type="chain" id="PRO_5003213807" evidence="4">
    <location>
        <begin position="21"/>
        <end position="258"/>
    </location>
</feature>
<dbReference type="InterPro" id="IPR041698">
    <property type="entry name" value="Methyltransf_25"/>
</dbReference>
<feature type="domain" description="Methyltransferase" evidence="5">
    <location>
        <begin position="56"/>
        <end position="142"/>
    </location>
</feature>
<dbReference type="GO" id="GO:0032259">
    <property type="term" value="P:methylation"/>
    <property type="evidence" value="ECO:0007669"/>
    <property type="project" value="UniProtKB-KW"/>
</dbReference>
<name>E6VE87_RHOPX</name>
<accession>E6VE87</accession>
<dbReference type="InterPro" id="IPR026170">
    <property type="entry name" value="FAM173A/B"/>
</dbReference>
<dbReference type="OrthoDB" id="281208at2"/>
<gene>
    <name evidence="6" type="ordered locus">Rpdx1_1192</name>
</gene>
<keyword evidence="1 6" id="KW-0489">Methyltransferase</keyword>
<keyword evidence="3" id="KW-0949">S-adenosyl-L-methionine</keyword>
<dbReference type="GO" id="GO:0016279">
    <property type="term" value="F:protein-lysine N-methyltransferase activity"/>
    <property type="evidence" value="ECO:0007669"/>
    <property type="project" value="InterPro"/>
</dbReference>
<dbReference type="PANTHER" id="PTHR13610">
    <property type="entry name" value="METHYLTRANSFERASE DOMAIN-CONTAINING PROTEIN"/>
    <property type="match status" value="1"/>
</dbReference>
<reference evidence="6" key="1">
    <citation type="submission" date="2010-12" db="EMBL/GenBank/DDBJ databases">
        <title>Complete sequence of Rhodopseudomonas palustris DX-1.</title>
        <authorList>
            <consortium name="US DOE Joint Genome Institute"/>
            <person name="Lucas S."/>
            <person name="Copeland A."/>
            <person name="Lapidus A."/>
            <person name="Cheng J.-F."/>
            <person name="Goodwin L."/>
            <person name="Pitluck S."/>
            <person name="Misra M."/>
            <person name="Chertkov O."/>
            <person name="Detter J.C."/>
            <person name="Han C."/>
            <person name="Tapia R."/>
            <person name="Land M."/>
            <person name="Hauser L."/>
            <person name="Kyrpides N."/>
            <person name="Ivanova N."/>
            <person name="Ovchinnikova G."/>
            <person name="Logan B."/>
            <person name="Oda Y."/>
            <person name="Harwood C."/>
            <person name="Woyke T."/>
        </authorList>
    </citation>
    <scope>NUCLEOTIDE SEQUENCE [LARGE SCALE GENOMIC DNA]</scope>
    <source>
        <strain evidence="6">DX-1</strain>
    </source>
</reference>
<dbReference type="AlphaFoldDB" id="E6VE87"/>
<dbReference type="SUPFAM" id="SSF53335">
    <property type="entry name" value="S-adenosyl-L-methionine-dependent methyltransferases"/>
    <property type="match status" value="1"/>
</dbReference>
<dbReference type="Proteomes" id="UP000001402">
    <property type="component" value="Chromosome"/>
</dbReference>
<dbReference type="PANTHER" id="PTHR13610:SF11">
    <property type="entry name" value="METHYLTRANSFERASE DOMAIN-CONTAINING PROTEIN"/>
    <property type="match status" value="1"/>
</dbReference>
<dbReference type="BioCyc" id="RPAL652103:RPDX1_RS05920-MONOMER"/>
<dbReference type="InterPro" id="IPR029063">
    <property type="entry name" value="SAM-dependent_MTases_sf"/>
</dbReference>
<dbReference type="STRING" id="652103.Rpdx1_1192"/>
<sequence precursor="true">MRHALIRCLAASVITFGVIAAPAAARSPDVHYVPTPNNVVNRMLELVKPKPGDYLIDLGSGDGRIPITAAKRYGINGHGVDIDPVRISEAQAKAEQAGMTGKVQFIRADLFETEIGKADIVTLYLLETLNAKLRPRLLNELRPGTRVVSHAFSMGDWKPEHHEQVEGRDVYFWIVPARVQGEWRLQNGSEAEVRLTLTQNYQEVAGSATVDGRQTRIEQIKLKGADLSFRLGGRDYQGKVEGDNIVPSGKGDWRAARI</sequence>
<protein>
    <submittedName>
        <fullName evidence="6">Putative RNA methylase</fullName>
    </submittedName>
</protein>
<keyword evidence="4" id="KW-0732">Signal</keyword>
<dbReference type="KEGG" id="rpx:Rpdx1_1192"/>
<dbReference type="Pfam" id="PF13649">
    <property type="entry name" value="Methyltransf_25"/>
    <property type="match status" value="1"/>
</dbReference>
<evidence type="ECO:0000259" key="5">
    <source>
        <dbReference type="Pfam" id="PF13649"/>
    </source>
</evidence>